<dbReference type="GO" id="GO:0005737">
    <property type="term" value="C:cytoplasm"/>
    <property type="evidence" value="ECO:0007669"/>
    <property type="project" value="UniProtKB-SubCell"/>
</dbReference>
<evidence type="ECO:0000256" key="12">
    <source>
        <dbReference type="HAMAP-Rule" id="MF_00303"/>
    </source>
</evidence>
<proteinExistence type="inferred from homology"/>
<dbReference type="GO" id="GO:0051083">
    <property type="term" value="P:'de novo' cotranslational protein folding"/>
    <property type="evidence" value="ECO:0007669"/>
    <property type="project" value="TreeGrafter"/>
</dbReference>
<dbReference type="Gene3D" id="3.10.50.40">
    <property type="match status" value="1"/>
</dbReference>
<evidence type="ECO:0000256" key="8">
    <source>
        <dbReference type="ARBA" id="ARBA00023235"/>
    </source>
</evidence>
<keyword evidence="7 12" id="KW-0143">Chaperone</keyword>
<dbReference type="GO" id="GO:0015031">
    <property type="term" value="P:protein transport"/>
    <property type="evidence" value="ECO:0007669"/>
    <property type="project" value="UniProtKB-UniRule"/>
</dbReference>
<evidence type="ECO:0000256" key="14">
    <source>
        <dbReference type="RuleBase" id="RU003914"/>
    </source>
</evidence>
<reference evidence="16 17" key="1">
    <citation type="submission" date="2020-04" db="EMBL/GenBank/DDBJ databases">
        <title>Novel Mycoplasma species detected in Phocoena phocoena (harbor porpoise) from the USA.</title>
        <authorList>
            <person name="Volokhov D.V."/>
        </authorList>
    </citation>
    <scope>NUCLEOTIDE SEQUENCE [LARGE SCALE GENOMIC DNA]</scope>
    <source>
        <strain evidence="16 17">Phocoena C-264-GEN</strain>
    </source>
</reference>
<dbReference type="SUPFAM" id="SSF102735">
    <property type="entry name" value="Trigger factor ribosome-binding domain"/>
    <property type="match status" value="1"/>
</dbReference>
<dbReference type="FunFam" id="3.10.50.40:FF:000001">
    <property type="entry name" value="Trigger factor"/>
    <property type="match status" value="1"/>
</dbReference>
<evidence type="ECO:0000256" key="5">
    <source>
        <dbReference type="ARBA" id="ARBA00022618"/>
    </source>
</evidence>
<dbReference type="GO" id="GO:0051301">
    <property type="term" value="P:cell division"/>
    <property type="evidence" value="ECO:0007669"/>
    <property type="project" value="UniProtKB-KW"/>
</dbReference>
<keyword evidence="9 12" id="KW-0131">Cell cycle</keyword>
<dbReference type="SUPFAM" id="SSF54534">
    <property type="entry name" value="FKBP-like"/>
    <property type="match status" value="1"/>
</dbReference>
<comment type="similarity">
    <text evidence="2 12 14">Belongs to the FKBP-type PPIase family. Tig subfamily.</text>
</comment>
<evidence type="ECO:0000256" key="3">
    <source>
        <dbReference type="ARBA" id="ARBA00013194"/>
    </source>
</evidence>
<keyword evidence="5 12" id="KW-0132">Cell division</keyword>
<comment type="domain">
    <text evidence="12">Consists of 3 domains; the N-terminus binds the ribosome, the middle domain has PPIase activity, while the C-terminus has intrinsic chaperone activity on its own.</text>
</comment>
<dbReference type="GO" id="GO:0003755">
    <property type="term" value="F:peptidyl-prolyl cis-trans isomerase activity"/>
    <property type="evidence" value="ECO:0007669"/>
    <property type="project" value="UniProtKB-UniRule"/>
</dbReference>
<dbReference type="Proteomes" id="UP000501060">
    <property type="component" value="Chromosome"/>
</dbReference>
<dbReference type="EC" id="5.2.1.8" evidence="3 12"/>
<dbReference type="GO" id="GO:0043335">
    <property type="term" value="P:protein unfolding"/>
    <property type="evidence" value="ECO:0007669"/>
    <property type="project" value="TreeGrafter"/>
</dbReference>
<dbReference type="Gene3D" id="1.10.3120.10">
    <property type="entry name" value="Trigger factor, C-terminal domain"/>
    <property type="match status" value="1"/>
</dbReference>
<dbReference type="GO" id="GO:0043022">
    <property type="term" value="F:ribosome binding"/>
    <property type="evidence" value="ECO:0007669"/>
    <property type="project" value="TreeGrafter"/>
</dbReference>
<dbReference type="PIRSF" id="PIRSF003095">
    <property type="entry name" value="Trigger_factor"/>
    <property type="match status" value="1"/>
</dbReference>
<dbReference type="InterPro" id="IPR008880">
    <property type="entry name" value="Trigger_fac_C"/>
</dbReference>
<evidence type="ECO:0000313" key="17">
    <source>
        <dbReference type="Proteomes" id="UP000501060"/>
    </source>
</evidence>
<evidence type="ECO:0000256" key="4">
    <source>
        <dbReference type="ARBA" id="ARBA00016902"/>
    </source>
</evidence>
<dbReference type="Pfam" id="PF00254">
    <property type="entry name" value="FKBP_C"/>
    <property type="match status" value="1"/>
</dbReference>
<evidence type="ECO:0000259" key="15">
    <source>
        <dbReference type="PROSITE" id="PS50059"/>
    </source>
</evidence>
<sequence length="445" mass="50781">MLKRTLNKETSELTITVNVDKQAWLDAQAKAKKDLIANLQIPGFRKGKVPADKAAKHISAAQVMGKAITPMLDESIKKAVELLTDEDIILDSPTYQLPVCSTEELVIEFIYPMVPEVDIIDYKKLGVKIPAVKVEKEDVEKSLEALLQAHALLMDTDELIQDKDHVNFDFKGFLEGQPFDGGEAEGFDLVIGSNSFIPGFEESMKSFKKGDQGEFNITFPETYHMEFLKGKETTFKIKVNNVKRPQLPKLDDEFAKEAGIENVSNVKELKDYMKDLATREKNEAAKNTFAQEAIQKIVEGSKYPLPESIIAKETNQNFKRFEEQIKNEGMSFEQFLDATKQNKKTIYDNIRNQAIQNLKISFTYTELAKREQIKVEDKDYEKEYERLSKLYGMSAEEVAKYITKEQIQIPLINSKIIASLAKYNDPKGYELHYASLLEDKKETKK</sequence>
<gene>
    <name evidence="12" type="primary">tig</name>
    <name evidence="16" type="ORF">HGG69_00515</name>
</gene>
<dbReference type="Gene3D" id="3.30.70.1050">
    <property type="entry name" value="Trigger factor ribosome-binding domain"/>
    <property type="match status" value="1"/>
</dbReference>
<evidence type="ECO:0000256" key="1">
    <source>
        <dbReference type="ARBA" id="ARBA00000971"/>
    </source>
</evidence>
<keyword evidence="17" id="KW-1185">Reference proteome</keyword>
<dbReference type="InterPro" id="IPR027304">
    <property type="entry name" value="Trigger_fact/SurA_dom_sf"/>
</dbReference>
<keyword evidence="12" id="KW-0963">Cytoplasm</keyword>
<protein>
    <recommendedName>
        <fullName evidence="4 12">Trigger factor</fullName>
        <shortName evidence="12">TF</shortName>
        <ecNumber evidence="3 12">5.2.1.8</ecNumber>
    </recommendedName>
    <alternativeName>
        <fullName evidence="11 12">PPIase</fullName>
    </alternativeName>
</protein>
<evidence type="ECO:0000256" key="9">
    <source>
        <dbReference type="ARBA" id="ARBA00023306"/>
    </source>
</evidence>
<dbReference type="SUPFAM" id="SSF109998">
    <property type="entry name" value="Triger factor/SurA peptide-binding domain-like"/>
    <property type="match status" value="1"/>
</dbReference>
<dbReference type="PANTHER" id="PTHR30560:SF3">
    <property type="entry name" value="TRIGGER FACTOR-LIKE PROTEIN TIG, CHLOROPLASTIC"/>
    <property type="match status" value="1"/>
</dbReference>
<dbReference type="InterPro" id="IPR037041">
    <property type="entry name" value="Trigger_fac_C_sf"/>
</dbReference>
<comment type="subcellular location">
    <subcellularLocation>
        <location evidence="12">Cytoplasm</location>
    </subcellularLocation>
    <text evidence="12">About half TF is bound to the ribosome near the polypeptide exit tunnel while the other half is free in the cytoplasm.</text>
</comment>
<dbReference type="RefSeq" id="WP_169604868.1">
    <property type="nucleotide sequence ID" value="NZ_CP051481.1"/>
</dbReference>
<evidence type="ECO:0000313" key="16">
    <source>
        <dbReference type="EMBL" id="QJG66817.1"/>
    </source>
</evidence>
<dbReference type="HAMAP" id="MF_00303">
    <property type="entry name" value="Trigger_factor_Tig"/>
    <property type="match status" value="1"/>
</dbReference>
<keyword evidence="6 12" id="KW-0697">Rotamase</keyword>
<evidence type="ECO:0000256" key="10">
    <source>
        <dbReference type="ARBA" id="ARBA00024849"/>
    </source>
</evidence>
<dbReference type="InterPro" id="IPR005215">
    <property type="entry name" value="Trig_fac"/>
</dbReference>
<dbReference type="InterPro" id="IPR001179">
    <property type="entry name" value="PPIase_FKBP_dom"/>
</dbReference>
<evidence type="ECO:0000256" key="11">
    <source>
        <dbReference type="ARBA" id="ARBA00029986"/>
    </source>
</evidence>
<comment type="function">
    <text evidence="10 12">Involved in protein export. Acts as a chaperone by maintaining the newly synthesized protein in an open conformation. Functions as a peptidyl-prolyl cis-trans isomerase.</text>
</comment>
<evidence type="ECO:0000256" key="13">
    <source>
        <dbReference type="PROSITE-ProRule" id="PRU00277"/>
    </source>
</evidence>
<feature type="domain" description="PPIase FKBP-type" evidence="15">
    <location>
        <begin position="163"/>
        <end position="223"/>
    </location>
</feature>
<dbReference type="KEGG" id="mphe:HGG69_00515"/>
<dbReference type="GO" id="GO:0044183">
    <property type="term" value="F:protein folding chaperone"/>
    <property type="evidence" value="ECO:0007669"/>
    <property type="project" value="TreeGrafter"/>
</dbReference>
<accession>A0A858U5U9</accession>
<dbReference type="PANTHER" id="PTHR30560">
    <property type="entry name" value="TRIGGER FACTOR CHAPERONE AND PEPTIDYL-PROLYL CIS/TRANS ISOMERASE"/>
    <property type="match status" value="1"/>
</dbReference>
<evidence type="ECO:0000256" key="7">
    <source>
        <dbReference type="ARBA" id="ARBA00023186"/>
    </source>
</evidence>
<evidence type="ECO:0000256" key="6">
    <source>
        <dbReference type="ARBA" id="ARBA00023110"/>
    </source>
</evidence>
<organism evidence="16 17">
    <name type="scientific">Mycoplasma phocoenae</name>
    <dbReference type="NCBI Taxonomy" id="754517"/>
    <lineage>
        <taxon>Bacteria</taxon>
        <taxon>Bacillati</taxon>
        <taxon>Mycoplasmatota</taxon>
        <taxon>Mollicutes</taxon>
        <taxon>Mycoplasmataceae</taxon>
        <taxon>Mycoplasma</taxon>
    </lineage>
</organism>
<evidence type="ECO:0000256" key="2">
    <source>
        <dbReference type="ARBA" id="ARBA00005464"/>
    </source>
</evidence>
<name>A0A858U5U9_9MOLU</name>
<comment type="catalytic activity">
    <reaction evidence="1 12 13">
        <text>[protein]-peptidylproline (omega=180) = [protein]-peptidylproline (omega=0)</text>
        <dbReference type="Rhea" id="RHEA:16237"/>
        <dbReference type="Rhea" id="RHEA-COMP:10747"/>
        <dbReference type="Rhea" id="RHEA-COMP:10748"/>
        <dbReference type="ChEBI" id="CHEBI:83833"/>
        <dbReference type="ChEBI" id="CHEBI:83834"/>
        <dbReference type="EC" id="5.2.1.8"/>
    </reaction>
</comment>
<keyword evidence="8 12" id="KW-0413">Isomerase</keyword>
<dbReference type="InterPro" id="IPR008881">
    <property type="entry name" value="Trigger_fac_ribosome-bd_bac"/>
</dbReference>
<dbReference type="EMBL" id="CP051481">
    <property type="protein sequence ID" value="QJG66817.1"/>
    <property type="molecule type" value="Genomic_DNA"/>
</dbReference>
<dbReference type="AlphaFoldDB" id="A0A858U5U9"/>
<dbReference type="Pfam" id="PF05698">
    <property type="entry name" value="Trigger_C"/>
    <property type="match status" value="1"/>
</dbReference>
<dbReference type="InterPro" id="IPR046357">
    <property type="entry name" value="PPIase_dom_sf"/>
</dbReference>
<dbReference type="InterPro" id="IPR036611">
    <property type="entry name" value="Trigger_fac_ribosome-bd_sf"/>
</dbReference>
<dbReference type="NCBIfam" id="TIGR00115">
    <property type="entry name" value="tig"/>
    <property type="match status" value="1"/>
</dbReference>
<dbReference type="PROSITE" id="PS50059">
    <property type="entry name" value="FKBP_PPIASE"/>
    <property type="match status" value="1"/>
</dbReference>
<dbReference type="Pfam" id="PF05697">
    <property type="entry name" value="Trigger_N"/>
    <property type="match status" value="1"/>
</dbReference>